<sequence>MWFLRPTFGSRDGKISPGDTFQASNYDSDDKNNYDAKLNLLDTIKDPLRIDVSIGSDNKKTLKEIKQEMISRIGVVSYGPTTIREVSDFILNSEQAIEVSYNNPGVYSIVLLNDKNYEFDIALYSRDITESSKRLFTQILSTFKFLD</sequence>
<evidence type="ECO:0000313" key="2">
    <source>
        <dbReference type="Proteomes" id="UP000230033"/>
    </source>
</evidence>
<comment type="caution">
    <text evidence="1">The sequence shown here is derived from an EMBL/GenBank/DDBJ whole genome shotgun (WGS) entry which is preliminary data.</text>
</comment>
<dbReference type="AlphaFoldDB" id="A0A2H0WMS7"/>
<name>A0A2H0WMS7_9BACT</name>
<dbReference type="Proteomes" id="UP000230033">
    <property type="component" value="Unassembled WGS sequence"/>
</dbReference>
<gene>
    <name evidence="1" type="ORF">COT65_01590</name>
</gene>
<protein>
    <submittedName>
        <fullName evidence="1">Uncharacterized protein</fullName>
    </submittedName>
</protein>
<accession>A0A2H0WMS7</accession>
<evidence type="ECO:0000313" key="1">
    <source>
        <dbReference type="EMBL" id="PIS13915.1"/>
    </source>
</evidence>
<organism evidence="1 2">
    <name type="scientific">Candidatus Shapirobacteria bacterium CG09_land_8_20_14_0_10_47_13</name>
    <dbReference type="NCBI Taxonomy" id="1974481"/>
    <lineage>
        <taxon>Bacteria</taxon>
        <taxon>Candidatus Shapironibacteriota</taxon>
    </lineage>
</organism>
<dbReference type="EMBL" id="PEZJ01000020">
    <property type="protein sequence ID" value="PIS13915.1"/>
    <property type="molecule type" value="Genomic_DNA"/>
</dbReference>
<reference evidence="2" key="1">
    <citation type="submission" date="2017-09" db="EMBL/GenBank/DDBJ databases">
        <title>Depth-based differentiation of microbial function through sediment-hosted aquifers and enrichment of novel symbionts in the deep terrestrial subsurface.</title>
        <authorList>
            <person name="Probst A.J."/>
            <person name="Ladd B."/>
            <person name="Jarett J.K."/>
            <person name="Geller-Mcgrath D.E."/>
            <person name="Sieber C.M.K."/>
            <person name="Emerson J.B."/>
            <person name="Anantharaman K."/>
            <person name="Thomas B.C."/>
            <person name="Malmstrom R."/>
            <person name="Stieglmeier M."/>
            <person name="Klingl A."/>
            <person name="Woyke T."/>
            <person name="Ryan C.M."/>
            <person name="Banfield J.F."/>
        </authorList>
    </citation>
    <scope>NUCLEOTIDE SEQUENCE [LARGE SCALE GENOMIC DNA]</scope>
</reference>
<proteinExistence type="predicted"/>